<reference evidence="2" key="1">
    <citation type="journal article" date="2022" name="bioRxiv">
        <title>Sequencing and chromosome-scale assembly of the giantPleurodeles waltlgenome.</title>
        <authorList>
            <person name="Brown T."/>
            <person name="Elewa A."/>
            <person name="Iarovenko S."/>
            <person name="Subramanian E."/>
            <person name="Araus A.J."/>
            <person name="Petzold A."/>
            <person name="Susuki M."/>
            <person name="Suzuki K.-i.T."/>
            <person name="Hayashi T."/>
            <person name="Toyoda A."/>
            <person name="Oliveira C."/>
            <person name="Osipova E."/>
            <person name="Leigh N.D."/>
            <person name="Simon A."/>
            <person name="Yun M.H."/>
        </authorList>
    </citation>
    <scope>NUCLEOTIDE SEQUENCE</scope>
    <source>
        <strain evidence="2">20211129_DDA</strain>
        <tissue evidence="2">Liver</tissue>
    </source>
</reference>
<dbReference type="AlphaFoldDB" id="A0AAV7VXC2"/>
<sequence length="185" mass="20723">MHNAKPTRLPFPGRGDGLLRLRVPLLALLAHRTKLLALQEAVGSSRSLRARASRCQGEETRCYGCTYSFSRTSRAGRGCWLHAHSCNEEPLKDSREVRKNNRDLKNNLVKQILNRILPAPDTKIALYSSSASHQECKFAETSLRQGAAFRLHLLQVQAPPGLHHSNSPIQNLQARNLRSADLDQE</sequence>
<evidence type="ECO:0000313" key="2">
    <source>
        <dbReference type="EMBL" id="KAJ1206212.1"/>
    </source>
</evidence>
<proteinExistence type="predicted"/>
<accession>A0AAV7VXC2</accession>
<gene>
    <name evidence="2" type="ORF">NDU88_001621</name>
</gene>
<dbReference type="Proteomes" id="UP001066276">
    <property type="component" value="Chromosome 1_2"/>
</dbReference>
<protein>
    <submittedName>
        <fullName evidence="2">Uncharacterized protein</fullName>
    </submittedName>
</protein>
<feature type="region of interest" description="Disordered" evidence="1">
    <location>
        <begin position="162"/>
        <end position="185"/>
    </location>
</feature>
<name>A0AAV7VXC2_PLEWA</name>
<evidence type="ECO:0000313" key="3">
    <source>
        <dbReference type="Proteomes" id="UP001066276"/>
    </source>
</evidence>
<evidence type="ECO:0000256" key="1">
    <source>
        <dbReference type="SAM" id="MobiDB-lite"/>
    </source>
</evidence>
<organism evidence="2 3">
    <name type="scientific">Pleurodeles waltl</name>
    <name type="common">Iberian ribbed newt</name>
    <dbReference type="NCBI Taxonomy" id="8319"/>
    <lineage>
        <taxon>Eukaryota</taxon>
        <taxon>Metazoa</taxon>
        <taxon>Chordata</taxon>
        <taxon>Craniata</taxon>
        <taxon>Vertebrata</taxon>
        <taxon>Euteleostomi</taxon>
        <taxon>Amphibia</taxon>
        <taxon>Batrachia</taxon>
        <taxon>Caudata</taxon>
        <taxon>Salamandroidea</taxon>
        <taxon>Salamandridae</taxon>
        <taxon>Pleurodelinae</taxon>
        <taxon>Pleurodeles</taxon>
    </lineage>
</organism>
<keyword evidence="3" id="KW-1185">Reference proteome</keyword>
<comment type="caution">
    <text evidence="2">The sequence shown here is derived from an EMBL/GenBank/DDBJ whole genome shotgun (WGS) entry which is preliminary data.</text>
</comment>
<dbReference type="EMBL" id="JANPWB010000002">
    <property type="protein sequence ID" value="KAJ1206212.1"/>
    <property type="molecule type" value="Genomic_DNA"/>
</dbReference>
<feature type="compositionally biased region" description="Polar residues" evidence="1">
    <location>
        <begin position="164"/>
        <end position="176"/>
    </location>
</feature>